<feature type="compositionally biased region" description="Low complexity" evidence="3">
    <location>
        <begin position="349"/>
        <end position="368"/>
    </location>
</feature>
<feature type="region of interest" description="Disordered" evidence="3">
    <location>
        <begin position="252"/>
        <end position="433"/>
    </location>
</feature>
<feature type="transmembrane region" description="Helical" evidence="4">
    <location>
        <begin position="650"/>
        <end position="670"/>
    </location>
</feature>
<organism evidence="5 6">
    <name type="scientific">Gonapodya prolifera (strain JEL478)</name>
    <name type="common">Monoblepharis prolifera</name>
    <dbReference type="NCBI Taxonomy" id="1344416"/>
    <lineage>
        <taxon>Eukaryota</taxon>
        <taxon>Fungi</taxon>
        <taxon>Fungi incertae sedis</taxon>
        <taxon>Chytridiomycota</taxon>
        <taxon>Chytridiomycota incertae sedis</taxon>
        <taxon>Monoblepharidomycetes</taxon>
        <taxon>Monoblepharidales</taxon>
        <taxon>Gonapodyaceae</taxon>
        <taxon>Gonapodya</taxon>
    </lineage>
</organism>
<feature type="transmembrane region" description="Helical" evidence="4">
    <location>
        <begin position="840"/>
        <end position="863"/>
    </location>
</feature>
<dbReference type="PANTHER" id="PTHR11360:SF284">
    <property type="entry name" value="EG:103B4.3 PROTEIN-RELATED"/>
    <property type="match status" value="1"/>
</dbReference>
<comment type="subcellular location">
    <subcellularLocation>
        <location evidence="1">Membrane</location>
        <topology evidence="1">Multi-pass membrane protein</topology>
    </subcellularLocation>
</comment>
<dbReference type="InterPro" id="IPR036259">
    <property type="entry name" value="MFS_trans_sf"/>
</dbReference>
<dbReference type="InterPro" id="IPR050327">
    <property type="entry name" value="Proton-linked_MCT"/>
</dbReference>
<feature type="transmembrane region" description="Helical" evidence="4">
    <location>
        <begin position="21"/>
        <end position="43"/>
    </location>
</feature>
<dbReference type="OrthoDB" id="2213137at2759"/>
<feature type="compositionally biased region" description="Polar residues" evidence="3">
    <location>
        <begin position="268"/>
        <end position="285"/>
    </location>
</feature>
<evidence type="ECO:0000256" key="4">
    <source>
        <dbReference type="SAM" id="Phobius"/>
    </source>
</evidence>
<sequence>MGSDAHAETKRKAATTVAQRWPWLIVLTSCISQALLHSLISSWGVFQSHLFTQGKFAQTSSGILAMVGGTMGAGYCLVGPLVGWMADRFGFFPVSFCGAILLSAGFALGSFATELWQLFLTLGIVYGVGGAGLYYPASAAVAHAFPLGHKSRATAIGLAITGINLGPFILAPLSAFLLAHYGWSTTLRALSLSYGVIGILCSLSFRGIGGTSTTSRALAVNPHHRRLSDGKVFPLPGPSAVAVAEENFVSPPLEKTNPLATIPESLSRPMTPSGPTSPSHESSGPTPDVDSTKSTKYSKRQSLPASFSSHNGEHTHRPTGSDSDMSRPPSFPPPAHRGSLVGMKPADQGSHSKSSGSSGSGLGTSLPKKLSRKSKSGSGSHGTLKESRSADRVPQKDGLGADEQLPHGHRKIFSADDTQDAARRQSNPSSFRDLARFSQTQGAGNMTAVRAPSISSLSKAPTISKSSIVLGAAGHDRIPSTVVLRSAIDFGGSMSLGSSQNITSSTRLRLGSQVVFGSQLITTSTPEPKHGTGGTSTGGGGKHGSKPPPKLPMSDLIRTSLFWSMGAMMFSVNMGLYTPPYFVPIQATASLGISSSDAATLVSILNVAAVAGRVGQGVVGKAVGTVNGMLLSTVAMGVFVVGVWPVCRSFVTMAVFVAGFGFWSGTYKGLMMLTIANFFSPYGLASATGLLFPSLVPGYLAGNVVAGILLDMGSTTTTTTLADGTVQVGRTLGNALPAMAFAGGCVLVGSCVVAFIRWRKVRDLCRVIEEPQNWEKGKIPEEEEVSKPPPPEKVLVGAATHSTSRSSSQSTTPSTPNGPSANGPPSGPSPSDSPSLSTGVIAGIAAGGGVIVVGLIIVGIVVAKRGKVKGAQPDYHSVTQTFPKSEQAAYSSQSLGNLSTFSATPASSSVGSALPWYPLHIPPSPNTIKVVHLEFHLSLPQYVASAQDELSLFPGQPVELLNIYRDVLVIESVVTKSGDGNH</sequence>
<evidence type="ECO:0000256" key="1">
    <source>
        <dbReference type="ARBA" id="ARBA00004141"/>
    </source>
</evidence>
<feature type="transmembrane region" description="Helical" evidence="4">
    <location>
        <begin position="115"/>
        <end position="135"/>
    </location>
</feature>
<keyword evidence="4" id="KW-1133">Transmembrane helix</keyword>
<proteinExistence type="inferred from homology"/>
<dbReference type="GO" id="GO:0016020">
    <property type="term" value="C:membrane"/>
    <property type="evidence" value="ECO:0007669"/>
    <property type="project" value="UniProtKB-SubCell"/>
</dbReference>
<feature type="compositionally biased region" description="Low complexity" evidence="3">
    <location>
        <begin position="800"/>
        <end position="835"/>
    </location>
</feature>
<feature type="compositionally biased region" description="Polar residues" evidence="3">
    <location>
        <begin position="292"/>
        <end position="310"/>
    </location>
</feature>
<feature type="region of interest" description="Disordered" evidence="3">
    <location>
        <begin position="778"/>
        <end position="835"/>
    </location>
</feature>
<gene>
    <name evidence="5" type="ORF">M427DRAFT_70926</name>
</gene>
<feature type="transmembrane region" description="Helical" evidence="4">
    <location>
        <begin position="63"/>
        <end position="82"/>
    </location>
</feature>
<keyword evidence="4" id="KW-0472">Membrane</keyword>
<dbReference type="Pfam" id="PF07690">
    <property type="entry name" value="MFS_1"/>
    <property type="match status" value="1"/>
</dbReference>
<evidence type="ECO:0000313" key="6">
    <source>
        <dbReference type="Proteomes" id="UP000070544"/>
    </source>
</evidence>
<dbReference type="PANTHER" id="PTHR11360">
    <property type="entry name" value="MONOCARBOXYLATE TRANSPORTER"/>
    <property type="match status" value="1"/>
</dbReference>
<feature type="transmembrane region" description="Helical" evidence="4">
    <location>
        <begin position="556"/>
        <end position="577"/>
    </location>
</feature>
<evidence type="ECO:0000256" key="2">
    <source>
        <dbReference type="ARBA" id="ARBA00006727"/>
    </source>
</evidence>
<evidence type="ECO:0008006" key="7">
    <source>
        <dbReference type="Google" id="ProtNLM"/>
    </source>
</evidence>
<feature type="transmembrane region" description="Helical" evidence="4">
    <location>
        <begin position="682"/>
        <end position="702"/>
    </location>
</feature>
<dbReference type="EMBL" id="KQ965772">
    <property type="protein sequence ID" value="KXS14035.1"/>
    <property type="molecule type" value="Genomic_DNA"/>
</dbReference>
<dbReference type="AlphaFoldDB" id="A0A139AC33"/>
<feature type="compositionally biased region" description="Basic and acidic residues" evidence="3">
    <location>
        <begin position="383"/>
        <end position="395"/>
    </location>
</feature>
<dbReference type="SUPFAM" id="SSF103473">
    <property type="entry name" value="MFS general substrate transporter"/>
    <property type="match status" value="2"/>
</dbReference>
<dbReference type="InterPro" id="IPR011701">
    <property type="entry name" value="MFS"/>
</dbReference>
<dbReference type="GO" id="GO:0022857">
    <property type="term" value="F:transmembrane transporter activity"/>
    <property type="evidence" value="ECO:0007669"/>
    <property type="project" value="InterPro"/>
</dbReference>
<feature type="transmembrane region" description="Helical" evidence="4">
    <location>
        <begin position="735"/>
        <end position="756"/>
    </location>
</feature>
<evidence type="ECO:0000313" key="5">
    <source>
        <dbReference type="EMBL" id="KXS14035.1"/>
    </source>
</evidence>
<evidence type="ECO:0000256" key="3">
    <source>
        <dbReference type="SAM" id="MobiDB-lite"/>
    </source>
</evidence>
<feature type="region of interest" description="Disordered" evidence="3">
    <location>
        <begin position="522"/>
        <end position="550"/>
    </location>
</feature>
<feature type="transmembrane region" description="Helical" evidence="4">
    <location>
        <begin position="156"/>
        <end position="183"/>
    </location>
</feature>
<feature type="transmembrane region" description="Helical" evidence="4">
    <location>
        <begin position="89"/>
        <end position="109"/>
    </location>
</feature>
<dbReference type="Gene3D" id="1.20.1250.20">
    <property type="entry name" value="MFS general substrate transporter like domains"/>
    <property type="match status" value="2"/>
</dbReference>
<feature type="transmembrane region" description="Helical" evidence="4">
    <location>
        <begin position="189"/>
        <end position="208"/>
    </location>
</feature>
<feature type="transmembrane region" description="Helical" evidence="4">
    <location>
        <begin position="623"/>
        <end position="644"/>
    </location>
</feature>
<dbReference type="Proteomes" id="UP000070544">
    <property type="component" value="Unassembled WGS sequence"/>
</dbReference>
<protein>
    <recommendedName>
        <fullName evidence="7">MFS general substrate transporter</fullName>
    </recommendedName>
</protein>
<reference evidence="5 6" key="1">
    <citation type="journal article" date="2015" name="Genome Biol. Evol.">
        <title>Phylogenomic analyses indicate that early fungi evolved digesting cell walls of algal ancestors of land plants.</title>
        <authorList>
            <person name="Chang Y."/>
            <person name="Wang S."/>
            <person name="Sekimoto S."/>
            <person name="Aerts A.L."/>
            <person name="Choi C."/>
            <person name="Clum A."/>
            <person name="LaButti K.M."/>
            <person name="Lindquist E.A."/>
            <person name="Yee Ngan C."/>
            <person name="Ohm R.A."/>
            <person name="Salamov A.A."/>
            <person name="Grigoriev I.V."/>
            <person name="Spatafora J.W."/>
            <person name="Berbee M.L."/>
        </authorList>
    </citation>
    <scope>NUCLEOTIDE SEQUENCE [LARGE SCALE GENOMIC DNA]</scope>
    <source>
        <strain evidence="5 6">JEL478</strain>
    </source>
</reference>
<comment type="similarity">
    <text evidence="2">Belongs to the major facilitator superfamily. Monocarboxylate porter (TC 2.A.1.13) family.</text>
</comment>
<keyword evidence="6" id="KW-1185">Reference proteome</keyword>
<accession>A0A139AC33</accession>
<feature type="compositionally biased region" description="Gly residues" evidence="3">
    <location>
        <begin position="531"/>
        <end position="542"/>
    </location>
</feature>
<name>A0A139AC33_GONPJ</name>
<keyword evidence="4" id="KW-0812">Transmembrane</keyword>